<dbReference type="Pfam" id="PF00175">
    <property type="entry name" value="NAD_binding_1"/>
    <property type="match status" value="1"/>
</dbReference>
<sequence length="341" mass="37404">MFFRAVARNLSAAPAMGVRGLATGPAAPKPQQSGASMFLKMFVLPGVVAGGAYYLYTQNQAESQAKIKAKLDKHALENPVAALDSSKFLPFALQEIQDVNHNTKRFRFALPEGTTELGLPTASCVVTKFVNGTKDNGKPNVVIRPYTPVEDPADGYTGHFDMIIKQYPNGPMSTHIWSLKPGDTLDVKGPIPKHPYKANEFKQMTMLAGGTGITPMIQLIQRVLSNPEDKTKMTLVFANIAEEDILMKDYFDSIAKKHSDRLQVRYVLEKPPIGWRGETGYINEQLIKQVAPQPGQGKIFICGPNQMLQAISGGKAKDFTQGEIGGVLKKLGYKEGDVYKF</sequence>
<keyword evidence="7" id="KW-1133">Transmembrane helix</keyword>
<keyword evidence="9 14" id="KW-0520">NAD</keyword>
<dbReference type="GO" id="GO:0090524">
    <property type="term" value="F:cytochrome-b5 reductase activity, acting on NADH"/>
    <property type="evidence" value="ECO:0007669"/>
    <property type="project" value="UniProtKB-EC"/>
</dbReference>
<evidence type="ECO:0000256" key="7">
    <source>
        <dbReference type="ARBA" id="ARBA00022989"/>
    </source>
</evidence>
<dbReference type="PANTHER" id="PTHR19370">
    <property type="entry name" value="NADH-CYTOCHROME B5 REDUCTASE"/>
    <property type="match status" value="1"/>
</dbReference>
<feature type="binding site" evidence="13">
    <location>
        <position position="172"/>
    </location>
    <ligand>
        <name>FAD</name>
        <dbReference type="ChEBI" id="CHEBI:57692"/>
    </ligand>
</feature>
<dbReference type="Pfam" id="PF00970">
    <property type="entry name" value="FAD_binding_6"/>
    <property type="match status" value="1"/>
</dbReference>
<evidence type="ECO:0000256" key="6">
    <source>
        <dbReference type="ARBA" id="ARBA00022827"/>
    </source>
</evidence>
<dbReference type="InterPro" id="IPR008333">
    <property type="entry name" value="Cbr1-like_FAD-bd_dom"/>
</dbReference>
<comment type="similarity">
    <text evidence="3 14">Belongs to the flavoprotein pyridine nucleotide cytochrome reductase family.</text>
</comment>
<dbReference type="Gene3D" id="3.40.50.80">
    <property type="entry name" value="Nucleotide-binding domain of ferredoxin-NADP reductase (FNR) module"/>
    <property type="match status" value="1"/>
</dbReference>
<evidence type="ECO:0000256" key="1">
    <source>
        <dbReference type="ARBA" id="ARBA00001974"/>
    </source>
</evidence>
<dbReference type="InterPro" id="IPR001433">
    <property type="entry name" value="OxRdtase_FAD/NAD-bd"/>
</dbReference>
<dbReference type="InterPro" id="IPR001709">
    <property type="entry name" value="Flavoprot_Pyr_Nucl_cyt_Rdtase"/>
</dbReference>
<dbReference type="SUPFAM" id="SSF63380">
    <property type="entry name" value="Riboflavin synthase domain-like"/>
    <property type="match status" value="1"/>
</dbReference>
<evidence type="ECO:0000256" key="5">
    <source>
        <dbReference type="ARBA" id="ARBA00022692"/>
    </source>
</evidence>
<feature type="binding site" evidence="13">
    <location>
        <position position="165"/>
    </location>
    <ligand>
        <name>FAD</name>
        <dbReference type="ChEBI" id="CHEBI:57692"/>
    </ligand>
</feature>
<evidence type="ECO:0000256" key="12">
    <source>
        <dbReference type="ARBA" id="ARBA00047682"/>
    </source>
</evidence>
<organism evidence="16 17">
    <name type="scientific">Powellomyces hirtus</name>
    <dbReference type="NCBI Taxonomy" id="109895"/>
    <lineage>
        <taxon>Eukaryota</taxon>
        <taxon>Fungi</taxon>
        <taxon>Fungi incertae sedis</taxon>
        <taxon>Chytridiomycota</taxon>
        <taxon>Chytridiomycota incertae sedis</taxon>
        <taxon>Chytridiomycetes</taxon>
        <taxon>Spizellomycetales</taxon>
        <taxon>Powellomycetaceae</taxon>
        <taxon>Powellomyces</taxon>
    </lineage>
</organism>
<keyword evidence="6 13" id="KW-0274">FAD</keyword>
<feature type="binding site" evidence="13">
    <location>
        <position position="145"/>
    </location>
    <ligand>
        <name>FAD</name>
        <dbReference type="ChEBI" id="CHEBI:57692"/>
    </ligand>
</feature>
<proteinExistence type="inferred from homology"/>
<dbReference type="InterPro" id="IPR001834">
    <property type="entry name" value="CBR-like"/>
</dbReference>
<evidence type="ECO:0000256" key="3">
    <source>
        <dbReference type="ARBA" id="ARBA00006105"/>
    </source>
</evidence>
<reference evidence="16 17" key="1">
    <citation type="journal article" date="2019" name="Sci. Rep.">
        <title>Comparative genomics of chytrid fungi reveal insights into the obligate biotrophic and pathogenic lifestyle of Synchytrium endobioticum.</title>
        <authorList>
            <person name="van de Vossenberg B.T.L.H."/>
            <person name="Warris S."/>
            <person name="Nguyen H.D.T."/>
            <person name="van Gent-Pelzer M.P.E."/>
            <person name="Joly D.L."/>
            <person name="van de Geest H.C."/>
            <person name="Bonants P.J.M."/>
            <person name="Smith D.S."/>
            <person name="Levesque C.A."/>
            <person name="van der Lee T.A.J."/>
        </authorList>
    </citation>
    <scope>NUCLEOTIDE SEQUENCE [LARGE SCALE GENOMIC DNA]</scope>
    <source>
        <strain evidence="16 17">CBS 809.83</strain>
    </source>
</reference>
<comment type="subcellular location">
    <subcellularLocation>
        <location evidence="2">Mitochondrion outer membrane</location>
        <topology evidence="2">Single-pass membrane protein</topology>
    </subcellularLocation>
</comment>
<dbReference type="InterPro" id="IPR039261">
    <property type="entry name" value="FNR_nucleotide-bd"/>
</dbReference>
<dbReference type="Gene3D" id="2.40.30.10">
    <property type="entry name" value="Translation factors"/>
    <property type="match status" value="1"/>
</dbReference>
<keyword evidence="10" id="KW-0496">Mitochondrion</keyword>
<dbReference type="EC" id="1.6.2.2" evidence="14"/>
<accession>A0A507DV43</accession>
<feature type="binding site" evidence="13">
    <location>
        <position position="214"/>
    </location>
    <ligand>
        <name>FAD</name>
        <dbReference type="ChEBI" id="CHEBI:57692"/>
    </ligand>
</feature>
<dbReference type="PRINTS" id="PR00371">
    <property type="entry name" value="FPNCR"/>
</dbReference>
<keyword evidence="11" id="KW-0472">Membrane</keyword>
<feature type="binding site" evidence="13">
    <location>
        <position position="144"/>
    </location>
    <ligand>
        <name>FAD</name>
        <dbReference type="ChEBI" id="CHEBI:57692"/>
    </ligand>
</feature>
<dbReference type="FunFam" id="2.40.30.10:FF:000069">
    <property type="entry name" value="NADH-cytochrome b5 reductase"/>
    <property type="match status" value="1"/>
</dbReference>
<keyword evidence="5" id="KW-0812">Transmembrane</keyword>
<comment type="catalytic activity">
    <reaction evidence="12 14">
        <text>2 Fe(III)-[cytochrome b5] + NADH = 2 Fe(II)-[cytochrome b5] + NAD(+) + H(+)</text>
        <dbReference type="Rhea" id="RHEA:46680"/>
        <dbReference type="Rhea" id="RHEA-COMP:10438"/>
        <dbReference type="Rhea" id="RHEA-COMP:10439"/>
        <dbReference type="ChEBI" id="CHEBI:15378"/>
        <dbReference type="ChEBI" id="CHEBI:29033"/>
        <dbReference type="ChEBI" id="CHEBI:29034"/>
        <dbReference type="ChEBI" id="CHEBI:57540"/>
        <dbReference type="ChEBI" id="CHEBI:57945"/>
        <dbReference type="EC" id="1.6.2.2"/>
    </reaction>
</comment>
<evidence type="ECO:0000256" key="9">
    <source>
        <dbReference type="ARBA" id="ARBA00023027"/>
    </source>
</evidence>
<dbReference type="PANTHER" id="PTHR19370:SF171">
    <property type="entry name" value="NADH-CYTOCHROME B5 REDUCTASE 2"/>
    <property type="match status" value="1"/>
</dbReference>
<evidence type="ECO:0000256" key="11">
    <source>
        <dbReference type="ARBA" id="ARBA00023136"/>
    </source>
</evidence>
<dbReference type="STRING" id="109895.A0A507DV43"/>
<evidence type="ECO:0000256" key="4">
    <source>
        <dbReference type="ARBA" id="ARBA00022630"/>
    </source>
</evidence>
<evidence type="ECO:0000313" key="16">
    <source>
        <dbReference type="EMBL" id="TPX55067.1"/>
    </source>
</evidence>
<evidence type="ECO:0000256" key="13">
    <source>
        <dbReference type="PIRSR" id="PIRSR601834-1"/>
    </source>
</evidence>
<dbReference type="FunFam" id="3.40.50.80:FF:000009">
    <property type="entry name" value="NADH-cytochrome b5 reductase"/>
    <property type="match status" value="1"/>
</dbReference>
<keyword evidence="4 13" id="KW-0285">Flavoprotein</keyword>
<evidence type="ECO:0000256" key="10">
    <source>
        <dbReference type="ARBA" id="ARBA00023128"/>
    </source>
</evidence>
<dbReference type="Proteomes" id="UP000318582">
    <property type="component" value="Unassembled WGS sequence"/>
</dbReference>
<dbReference type="EMBL" id="QEAQ01000130">
    <property type="protein sequence ID" value="TPX55067.1"/>
    <property type="molecule type" value="Genomic_DNA"/>
</dbReference>
<feature type="binding site" evidence="13">
    <location>
        <position position="173"/>
    </location>
    <ligand>
        <name>FAD</name>
        <dbReference type="ChEBI" id="CHEBI:57692"/>
    </ligand>
</feature>
<comment type="caution">
    <text evidence="16">The sequence shown here is derived from an EMBL/GenBank/DDBJ whole genome shotgun (WGS) entry which is preliminary data.</text>
</comment>
<keyword evidence="17" id="KW-1185">Reference proteome</keyword>
<name>A0A507DV43_9FUNG</name>
<dbReference type="GO" id="GO:0005741">
    <property type="term" value="C:mitochondrial outer membrane"/>
    <property type="evidence" value="ECO:0007669"/>
    <property type="project" value="UniProtKB-SubCell"/>
</dbReference>
<feature type="domain" description="FAD-binding FR-type" evidence="15">
    <location>
        <begin position="86"/>
        <end position="197"/>
    </location>
</feature>
<protein>
    <recommendedName>
        <fullName evidence="14">NADH-cytochrome b5 reductase</fullName>
        <ecNumber evidence="14">1.6.2.2</ecNumber>
    </recommendedName>
</protein>
<feature type="binding site" evidence="13">
    <location>
        <position position="163"/>
    </location>
    <ligand>
        <name>FAD</name>
        <dbReference type="ChEBI" id="CHEBI:57692"/>
    </ligand>
</feature>
<keyword evidence="8 14" id="KW-0560">Oxidoreductase</keyword>
<gene>
    <name evidence="16" type="ORF">PhCBS80983_g05648</name>
</gene>
<evidence type="ECO:0000313" key="17">
    <source>
        <dbReference type="Proteomes" id="UP000318582"/>
    </source>
</evidence>
<evidence type="ECO:0000256" key="14">
    <source>
        <dbReference type="RuleBase" id="RU361226"/>
    </source>
</evidence>
<evidence type="ECO:0000259" key="15">
    <source>
        <dbReference type="PROSITE" id="PS51384"/>
    </source>
</evidence>
<dbReference type="CDD" id="cd06183">
    <property type="entry name" value="cyt_b5_reduct_like"/>
    <property type="match status" value="1"/>
</dbReference>
<feature type="binding site" evidence="13">
    <location>
        <position position="146"/>
    </location>
    <ligand>
        <name>FAD</name>
        <dbReference type="ChEBI" id="CHEBI:57692"/>
    </ligand>
</feature>
<dbReference type="AlphaFoldDB" id="A0A507DV43"/>
<dbReference type="SUPFAM" id="SSF52343">
    <property type="entry name" value="Ferredoxin reductase-like, C-terminal NADP-linked domain"/>
    <property type="match status" value="1"/>
</dbReference>
<dbReference type="PROSITE" id="PS51384">
    <property type="entry name" value="FAD_FR"/>
    <property type="match status" value="1"/>
</dbReference>
<dbReference type="InterPro" id="IPR017927">
    <property type="entry name" value="FAD-bd_FR_type"/>
</dbReference>
<evidence type="ECO:0000256" key="2">
    <source>
        <dbReference type="ARBA" id="ARBA00004572"/>
    </source>
</evidence>
<evidence type="ECO:0000256" key="8">
    <source>
        <dbReference type="ARBA" id="ARBA00023002"/>
    </source>
</evidence>
<comment type="cofactor">
    <cofactor evidence="1 13 14">
        <name>FAD</name>
        <dbReference type="ChEBI" id="CHEBI:57692"/>
    </cofactor>
</comment>
<dbReference type="InterPro" id="IPR017938">
    <property type="entry name" value="Riboflavin_synthase-like_b-brl"/>
</dbReference>
<dbReference type="PRINTS" id="PR00406">
    <property type="entry name" value="CYTB5RDTASE"/>
</dbReference>